<comment type="caution">
    <text evidence="2">The sequence shown here is derived from an EMBL/GenBank/DDBJ whole genome shotgun (WGS) entry which is preliminary data.</text>
</comment>
<dbReference type="Pfam" id="PF01137">
    <property type="entry name" value="RTC"/>
    <property type="match status" value="1"/>
</dbReference>
<reference evidence="2 3" key="1">
    <citation type="submission" date="2023-09" db="EMBL/GenBank/DDBJ databases">
        <title>Multi-omics analysis of a traditional fermented food reveals byproduct-associated fungal strains for waste-to-food upcycling.</title>
        <authorList>
            <consortium name="Lawrence Berkeley National Laboratory"/>
            <person name="Rekdal V.M."/>
            <person name="Villalobos-Escobedo J.M."/>
            <person name="Rodriguez-Valeron N."/>
            <person name="Garcia M.O."/>
            <person name="Vasquez D.P."/>
            <person name="Damayanti I."/>
            <person name="Sorensen P.M."/>
            <person name="Baidoo E.E."/>
            <person name="De Carvalho A.C."/>
            <person name="Riley R."/>
            <person name="Lipzen A."/>
            <person name="He G."/>
            <person name="Yan M."/>
            <person name="Haridas S."/>
            <person name="Daum C."/>
            <person name="Yoshinaga Y."/>
            <person name="Ng V."/>
            <person name="Grigoriev I.V."/>
            <person name="Munk R."/>
            <person name="Nuraida L."/>
            <person name="Wijaya C.H."/>
            <person name="Morales P.-C."/>
            <person name="Keasling J.D."/>
        </authorList>
    </citation>
    <scope>NUCLEOTIDE SEQUENCE [LARGE SCALE GENOMIC DNA]</scope>
    <source>
        <strain evidence="2 3">FGSC 2613</strain>
    </source>
</reference>
<protein>
    <submittedName>
        <fullName evidence="2">RNA 3'-terminal phosphate cyclase/enolpyruvate transferase</fullName>
    </submittedName>
</protein>
<dbReference type="Gene3D" id="3.65.10.20">
    <property type="entry name" value="RNA 3'-terminal phosphate cyclase domain"/>
    <property type="match status" value="1"/>
</dbReference>
<dbReference type="InterPro" id="IPR023797">
    <property type="entry name" value="RNA3'_phos_cyclase_dom"/>
</dbReference>
<evidence type="ECO:0000259" key="1">
    <source>
        <dbReference type="Pfam" id="PF01137"/>
    </source>
</evidence>
<sequence length="490" mass="55099">MDGPTFHIIPLNNCKYEGGLDRLRLSTILSGLFSEPVHMAEETLHPIGEGINAEHTTAISILTHLAPGAAAVHYSQQRGIVVRFVPHLLRDKMPSKMISPTLDGSAAMLFLTVLPYILFCHLGSREFGFYDYYPRDYMFTLKITGGSYVLSSNGPSIIYLQKVFLPNLSLLGIHPRSFVDLSMTKVENRFPPGSQPNLYITIEELELKMSINPLVAPLKRRIDLTNRGEIWKVTAYAHCPDYVSSKFKQLLENEICAAFHCQRGPRDTSTGTSSQENSNPEKSIEVEYVQFVNPVFQLREAHHCHVLFVAEALEPGCSRIDPRHSLEPTESYIGYELTRALPIDIIHQTDIPKVGDVDTFVSADEQADEFILNLIRDGLRGLRAELLHGHAVDSQQTWGFMSLYQLMAPSYVNWNNGSRRVTAEAFREDYPGLAPQSNPAEETARASPGAVNCSTTREIFQRFRVWNKVKETESRSQETGLFRKGLGLGW</sequence>
<dbReference type="Proteomes" id="UP001451303">
    <property type="component" value="Unassembled WGS sequence"/>
</dbReference>
<accession>A0ABR3D9B9</accession>
<dbReference type="EMBL" id="JAVLET010000007">
    <property type="protein sequence ID" value="KAL0468351.1"/>
    <property type="molecule type" value="Genomic_DNA"/>
</dbReference>
<dbReference type="InterPro" id="IPR037136">
    <property type="entry name" value="RNA3'_phos_cyclase_dom_sf"/>
</dbReference>
<keyword evidence="2" id="KW-0808">Transferase</keyword>
<proteinExistence type="predicted"/>
<organism evidence="2 3">
    <name type="scientific">Neurospora intermedia</name>
    <dbReference type="NCBI Taxonomy" id="5142"/>
    <lineage>
        <taxon>Eukaryota</taxon>
        <taxon>Fungi</taxon>
        <taxon>Dikarya</taxon>
        <taxon>Ascomycota</taxon>
        <taxon>Pezizomycotina</taxon>
        <taxon>Sordariomycetes</taxon>
        <taxon>Sordariomycetidae</taxon>
        <taxon>Sordariales</taxon>
        <taxon>Sordariaceae</taxon>
        <taxon>Neurospora</taxon>
    </lineage>
</organism>
<dbReference type="SUPFAM" id="SSF55205">
    <property type="entry name" value="EPT/RTPC-like"/>
    <property type="match status" value="1"/>
</dbReference>
<dbReference type="InterPro" id="IPR013792">
    <property type="entry name" value="RNA3'P_cycl/enolpyr_Trfase_a/b"/>
</dbReference>
<dbReference type="GO" id="GO:0016740">
    <property type="term" value="F:transferase activity"/>
    <property type="evidence" value="ECO:0007669"/>
    <property type="project" value="UniProtKB-KW"/>
</dbReference>
<feature type="domain" description="RNA 3'-terminal phosphate cyclase" evidence="1">
    <location>
        <begin position="17"/>
        <end position="205"/>
    </location>
</feature>
<keyword evidence="3" id="KW-1185">Reference proteome</keyword>
<evidence type="ECO:0000313" key="2">
    <source>
        <dbReference type="EMBL" id="KAL0468351.1"/>
    </source>
</evidence>
<evidence type="ECO:0000313" key="3">
    <source>
        <dbReference type="Proteomes" id="UP001451303"/>
    </source>
</evidence>
<gene>
    <name evidence="2" type="ORF">QR685DRAFT_530723</name>
</gene>
<name>A0ABR3D9B9_NEUIN</name>